<gene>
    <name evidence="2" type="ORF">ENQ34_00670</name>
</gene>
<dbReference type="InterPro" id="IPR035093">
    <property type="entry name" value="RelE/ParE_toxin_dom_sf"/>
</dbReference>
<protein>
    <submittedName>
        <fullName evidence="2">Type II toxin-antitoxin system RelE/ParE family toxin</fullName>
    </submittedName>
</protein>
<organism evidence="2">
    <name type="scientific">Ammonifex degensii</name>
    <dbReference type="NCBI Taxonomy" id="42838"/>
    <lineage>
        <taxon>Bacteria</taxon>
        <taxon>Bacillati</taxon>
        <taxon>Bacillota</taxon>
        <taxon>Clostridia</taxon>
        <taxon>Thermoanaerobacterales</taxon>
        <taxon>Thermoanaerobacteraceae</taxon>
        <taxon>Ammonifex</taxon>
    </lineage>
</organism>
<proteinExistence type="predicted"/>
<comment type="caution">
    <text evidence="2">The sequence shown here is derived from an EMBL/GenBank/DDBJ whole genome shotgun (WGS) entry which is preliminary data.</text>
</comment>
<dbReference type="PANTHER" id="PTHR38813:SF1">
    <property type="entry name" value="TOXIN RELE1-RELATED"/>
    <property type="match status" value="1"/>
</dbReference>
<dbReference type="InterPro" id="IPR052747">
    <property type="entry name" value="TA_system_RelE_toxin"/>
</dbReference>
<evidence type="ECO:0000313" key="2">
    <source>
        <dbReference type="EMBL" id="HEL65184.1"/>
    </source>
</evidence>
<dbReference type="InterPro" id="IPR007712">
    <property type="entry name" value="RelE/ParE_toxin"/>
</dbReference>
<dbReference type="EMBL" id="DSMU01000042">
    <property type="protein sequence ID" value="HEL65184.1"/>
    <property type="molecule type" value="Genomic_DNA"/>
</dbReference>
<keyword evidence="1" id="KW-1277">Toxin-antitoxin system</keyword>
<sequence>MFGVSWEFEIIFSPRAKRHLKALDKSVQTRIKEAVSNNLICFPPKGDVIKLEGGAGTELRLRVGDWRVVFEYNFKERQVHILSIKHRREAYRKRR</sequence>
<dbReference type="Pfam" id="PF05016">
    <property type="entry name" value="ParE_toxin"/>
    <property type="match status" value="1"/>
</dbReference>
<name>A0A7C2E930_9THEO</name>
<dbReference type="PANTHER" id="PTHR38813">
    <property type="match status" value="1"/>
</dbReference>
<dbReference type="Gene3D" id="3.30.2310.20">
    <property type="entry name" value="RelE-like"/>
    <property type="match status" value="1"/>
</dbReference>
<dbReference type="AlphaFoldDB" id="A0A7C2E930"/>
<dbReference type="SUPFAM" id="SSF143011">
    <property type="entry name" value="RelE-like"/>
    <property type="match status" value="1"/>
</dbReference>
<reference evidence="2" key="1">
    <citation type="journal article" date="2020" name="mSystems">
        <title>Genome- and Community-Level Interaction Insights into Carbon Utilization and Element Cycling Functions of Hydrothermarchaeota in Hydrothermal Sediment.</title>
        <authorList>
            <person name="Zhou Z."/>
            <person name="Liu Y."/>
            <person name="Xu W."/>
            <person name="Pan J."/>
            <person name="Luo Z.H."/>
            <person name="Li M."/>
        </authorList>
    </citation>
    <scope>NUCLEOTIDE SEQUENCE [LARGE SCALE GENOMIC DNA]</scope>
    <source>
        <strain evidence="2">SpSt-300</strain>
    </source>
</reference>
<evidence type="ECO:0000256" key="1">
    <source>
        <dbReference type="ARBA" id="ARBA00022649"/>
    </source>
</evidence>
<accession>A0A7C2E930</accession>